<evidence type="ECO:0000313" key="3">
    <source>
        <dbReference type="Proteomes" id="UP000032142"/>
    </source>
</evidence>
<proteinExistence type="predicted"/>
<dbReference type="Proteomes" id="UP000032142">
    <property type="component" value="Unassembled WGS sequence"/>
</dbReference>
<name>A0A0B0M7U3_GOSAR</name>
<evidence type="ECO:0000313" key="2">
    <source>
        <dbReference type="EMBL" id="KHG23282.1"/>
    </source>
</evidence>
<accession>A0A0B0M7U3</accession>
<dbReference type="AlphaFoldDB" id="A0A0B0M7U3"/>
<gene>
    <name evidence="2" type="ORF">F383_02946</name>
    <name evidence="1" type="ORF">F383_11595</name>
</gene>
<protein>
    <submittedName>
        <fullName evidence="1">WD repeat-containing 65</fullName>
    </submittedName>
</protein>
<keyword evidence="3" id="KW-1185">Reference proteome</keyword>
<organism evidence="1 3">
    <name type="scientific">Gossypium arboreum</name>
    <name type="common">Tree cotton</name>
    <name type="synonym">Gossypium nanking</name>
    <dbReference type="NCBI Taxonomy" id="29729"/>
    <lineage>
        <taxon>Eukaryota</taxon>
        <taxon>Viridiplantae</taxon>
        <taxon>Streptophyta</taxon>
        <taxon>Embryophyta</taxon>
        <taxon>Tracheophyta</taxon>
        <taxon>Spermatophyta</taxon>
        <taxon>Magnoliopsida</taxon>
        <taxon>eudicotyledons</taxon>
        <taxon>Gunneridae</taxon>
        <taxon>Pentapetalae</taxon>
        <taxon>rosids</taxon>
        <taxon>malvids</taxon>
        <taxon>Malvales</taxon>
        <taxon>Malvaceae</taxon>
        <taxon>Malvoideae</taxon>
        <taxon>Gossypium</taxon>
    </lineage>
</organism>
<dbReference type="EMBL" id="KN424468">
    <property type="protein sequence ID" value="KHG23282.1"/>
    <property type="molecule type" value="Genomic_DNA"/>
</dbReference>
<reference evidence="1" key="1">
    <citation type="submission" date="2014-09" db="EMBL/GenBank/DDBJ databases">
        <title>G. arboreum L. cv. AKA8401 A2 genome assembly version 1.0.</title>
        <authorList>
            <person name="Mudge J."/>
            <person name="Ramaraj T."/>
            <person name="Lindquist I.E."/>
            <person name="Bharti A.K."/>
            <person name="Sundararajan A."/>
            <person name="Cameron C.T."/>
            <person name="Woodward J.E."/>
            <person name="May G.D."/>
            <person name="Brubaker C."/>
            <person name="Broadhvest J."/>
            <person name="Wilkins T.A."/>
        </authorList>
    </citation>
    <scope>NUCLEOTIDE SEQUENCE</scope>
</reference>
<dbReference type="EMBL" id="JRRC01029711">
    <property type="protein sequence ID" value="KHF98142.1"/>
    <property type="molecule type" value="Genomic_DNA"/>
</dbReference>
<reference evidence="3" key="2">
    <citation type="submission" date="2014-09" db="EMBL/GenBank/DDBJ databases">
        <authorList>
            <person name="Mudge J."/>
            <person name="Ramaraj T."/>
            <person name="Lindquist I.E."/>
            <person name="Bharti A.K."/>
            <person name="Sundararajan A."/>
            <person name="Cameron C.T."/>
            <person name="Woodward J.E."/>
            <person name="May G.D."/>
            <person name="Brubaker C."/>
            <person name="Broadhvest J."/>
            <person name="Wilkins T.A."/>
        </authorList>
    </citation>
    <scope>NUCLEOTIDE SEQUENCE</scope>
    <source>
        <strain evidence="3">cv. AKA8401</strain>
    </source>
</reference>
<sequence>MILFPDVSSPFPIYFRFSNTLSNVYRSNNFVSATHRIFSICLSPPTQKVFMRKMSQWFFYQQVINVWNPDIFFNSDITPVTHPPSQT</sequence>
<evidence type="ECO:0000313" key="1">
    <source>
        <dbReference type="EMBL" id="KHF98142.1"/>
    </source>
</evidence>